<protein>
    <recommendedName>
        <fullName evidence="4">SH3 domain-containing protein</fullName>
    </recommendedName>
</protein>
<dbReference type="AlphaFoldDB" id="A0A507DL84"/>
<feature type="region of interest" description="Disordered" evidence="1">
    <location>
        <begin position="32"/>
        <end position="93"/>
    </location>
</feature>
<dbReference type="EMBL" id="QEAP01001035">
    <property type="protein sequence ID" value="TPX52459.1"/>
    <property type="molecule type" value="Genomic_DNA"/>
</dbReference>
<evidence type="ECO:0008006" key="4">
    <source>
        <dbReference type="Google" id="ProtNLM"/>
    </source>
</evidence>
<feature type="non-terminal residue" evidence="2">
    <location>
        <position position="1"/>
    </location>
</feature>
<comment type="caution">
    <text evidence="2">The sequence shown here is derived from an EMBL/GenBank/DDBJ whole genome shotgun (WGS) entry which is preliminary data.</text>
</comment>
<evidence type="ECO:0000256" key="1">
    <source>
        <dbReference type="SAM" id="MobiDB-lite"/>
    </source>
</evidence>
<sequence length="93" mass="9965">YDDGWGYGYNQQTSREGIFPLDCLAGFGAPTVEELKQQQQQQQGGSSANSSKKHGQRMSSILMPELEKAFGGSGAKPAPAAPYVPRPFGSSQQ</sequence>
<gene>
    <name evidence="2" type="ORF">CcCBS67573_g09868</name>
</gene>
<reference evidence="2 3" key="1">
    <citation type="journal article" date="2019" name="Sci. Rep.">
        <title>Comparative genomics of chytrid fungi reveal insights into the obligate biotrophic and pathogenic lifestyle of Synchytrium endobioticum.</title>
        <authorList>
            <person name="van de Vossenberg B.T.L.H."/>
            <person name="Warris S."/>
            <person name="Nguyen H.D.T."/>
            <person name="van Gent-Pelzer M.P.E."/>
            <person name="Joly D.L."/>
            <person name="van de Geest H.C."/>
            <person name="Bonants P.J.M."/>
            <person name="Smith D.S."/>
            <person name="Levesque C.A."/>
            <person name="van der Lee T.A.J."/>
        </authorList>
    </citation>
    <scope>NUCLEOTIDE SEQUENCE [LARGE SCALE GENOMIC DNA]</scope>
    <source>
        <strain evidence="2 3">CBS 675.73</strain>
    </source>
</reference>
<dbReference type="OrthoDB" id="5340910at2759"/>
<dbReference type="Proteomes" id="UP000320333">
    <property type="component" value="Unassembled WGS sequence"/>
</dbReference>
<evidence type="ECO:0000313" key="3">
    <source>
        <dbReference type="Proteomes" id="UP000320333"/>
    </source>
</evidence>
<proteinExistence type="predicted"/>
<name>A0A507DL84_9FUNG</name>
<keyword evidence="3" id="KW-1185">Reference proteome</keyword>
<organism evidence="2 3">
    <name type="scientific">Chytriomyces confervae</name>
    <dbReference type="NCBI Taxonomy" id="246404"/>
    <lineage>
        <taxon>Eukaryota</taxon>
        <taxon>Fungi</taxon>
        <taxon>Fungi incertae sedis</taxon>
        <taxon>Chytridiomycota</taxon>
        <taxon>Chytridiomycota incertae sedis</taxon>
        <taxon>Chytridiomycetes</taxon>
        <taxon>Chytridiales</taxon>
        <taxon>Chytriomycetaceae</taxon>
        <taxon>Chytriomyces</taxon>
    </lineage>
</organism>
<accession>A0A507DL84</accession>
<evidence type="ECO:0000313" key="2">
    <source>
        <dbReference type="EMBL" id="TPX52459.1"/>
    </source>
</evidence>